<proteinExistence type="predicted"/>
<evidence type="ECO:0000313" key="1">
    <source>
        <dbReference type="EMBL" id="QBK30251.1"/>
    </source>
</evidence>
<evidence type="ECO:0000313" key="2">
    <source>
        <dbReference type="Proteomes" id="UP000293719"/>
    </source>
</evidence>
<gene>
    <name evidence="1" type="ORF">E0E05_06325</name>
</gene>
<dbReference type="Proteomes" id="UP000293719">
    <property type="component" value="Chromosome"/>
</dbReference>
<dbReference type="RefSeq" id="WP_131615953.1">
    <property type="nucleotide sequence ID" value="NZ_CP036532.1"/>
</dbReference>
<dbReference type="OrthoDB" id="9809513at2"/>
<reference evidence="1 2" key="1">
    <citation type="journal article" date="2017" name="Int. J. Syst. Evol. Microbiol.">
        <title>Roseitalea porphyridii gen. nov., sp. nov., isolated from a red alga, and reclassification of Hoeflea suaedae Chung et al. 2013 as Pseudohoeflea suaedae gen. nov., comb. nov.</title>
        <authorList>
            <person name="Hyeon J.W."/>
            <person name="Jeong S.E."/>
            <person name="Baek K."/>
            <person name="Jeon C.O."/>
        </authorList>
    </citation>
    <scope>NUCLEOTIDE SEQUENCE [LARGE SCALE GENOMIC DNA]</scope>
    <source>
        <strain evidence="1 2">MA7-20</strain>
    </source>
</reference>
<dbReference type="EMBL" id="CP036532">
    <property type="protein sequence ID" value="QBK30251.1"/>
    <property type="molecule type" value="Genomic_DNA"/>
</dbReference>
<accession>A0A4P6UYX7</accession>
<name>A0A4P6UYX7_9HYPH</name>
<dbReference type="AlphaFoldDB" id="A0A4P6UYX7"/>
<organism evidence="1 2">
    <name type="scientific">Roseitalea porphyridii</name>
    <dbReference type="NCBI Taxonomy" id="1852022"/>
    <lineage>
        <taxon>Bacteria</taxon>
        <taxon>Pseudomonadati</taxon>
        <taxon>Pseudomonadota</taxon>
        <taxon>Alphaproteobacteria</taxon>
        <taxon>Hyphomicrobiales</taxon>
        <taxon>Ahrensiaceae</taxon>
        <taxon>Roseitalea</taxon>
    </lineage>
</organism>
<dbReference type="KEGG" id="rpod:E0E05_06325"/>
<dbReference type="GeneID" id="90766908"/>
<protein>
    <submittedName>
        <fullName evidence="1">Uncharacterized protein</fullName>
    </submittedName>
</protein>
<keyword evidence="2" id="KW-1185">Reference proteome</keyword>
<sequence>MEPKQELEALEDAITVEKRRAAREMQSEIWNDGILEGIETDILADAAMATALEEIVGENGEDAALAVIEEMRERLVAGEFTRLRTLQ</sequence>